<comment type="subcellular location">
    <subcellularLocation>
        <location evidence="1">Cell outer membrane</location>
    </subcellularLocation>
</comment>
<feature type="chain" id="PRO_5006601419" description="Translocation and assembly module subunit TamA" evidence="11">
    <location>
        <begin position="27"/>
        <end position="611"/>
    </location>
</feature>
<dbReference type="Proteomes" id="UP000065641">
    <property type="component" value="Chromosome"/>
</dbReference>
<evidence type="ECO:0000259" key="13">
    <source>
        <dbReference type="Pfam" id="PF17243"/>
    </source>
</evidence>
<evidence type="ECO:0000256" key="1">
    <source>
        <dbReference type="ARBA" id="ARBA00004442"/>
    </source>
</evidence>
<evidence type="ECO:0000256" key="4">
    <source>
        <dbReference type="ARBA" id="ARBA00022452"/>
    </source>
</evidence>
<evidence type="ECO:0000259" key="12">
    <source>
        <dbReference type="Pfam" id="PF01103"/>
    </source>
</evidence>
<evidence type="ECO:0000256" key="2">
    <source>
        <dbReference type="ARBA" id="ARBA00010248"/>
    </source>
</evidence>
<dbReference type="GO" id="GO:0009306">
    <property type="term" value="P:protein secretion"/>
    <property type="evidence" value="ECO:0007669"/>
    <property type="project" value="TreeGrafter"/>
</dbReference>
<dbReference type="AlphaFoldDB" id="A0A0S2KBE8"/>
<feature type="domain" description="Bacterial surface antigen (D15)" evidence="12">
    <location>
        <begin position="326"/>
        <end position="598"/>
    </location>
</feature>
<dbReference type="PANTHER" id="PTHR12815:SF47">
    <property type="entry name" value="TRANSLOCATION AND ASSEMBLY MODULE SUBUNIT TAMA"/>
    <property type="match status" value="1"/>
</dbReference>
<dbReference type="KEGG" id="pspi:PS2015_986"/>
<gene>
    <name evidence="14" type="ORF">PS2015_986</name>
</gene>
<evidence type="ECO:0000256" key="5">
    <source>
        <dbReference type="ARBA" id="ARBA00022692"/>
    </source>
</evidence>
<organism evidence="14 15">
    <name type="scientific">Pseudohongiella spirulinae</name>
    <dbReference type="NCBI Taxonomy" id="1249552"/>
    <lineage>
        <taxon>Bacteria</taxon>
        <taxon>Pseudomonadati</taxon>
        <taxon>Pseudomonadota</taxon>
        <taxon>Gammaproteobacteria</taxon>
        <taxon>Pseudomonadales</taxon>
        <taxon>Pseudohongiellaceae</taxon>
        <taxon>Pseudohongiella</taxon>
    </lineage>
</organism>
<keyword evidence="8" id="KW-0998">Cell outer membrane</keyword>
<sequence precursor="true">MWFDYKLSSTAVILALVMVVIPAAGSAQETAADSPADAAPRIDIVGASGTLVDNIRAHIGVPDERCNASQRRLNRLVPGIRNDVRRAAQALGFYRLQQQITITAAQASQTSADTNGADTVNTCWNLTITLVPGEPVRFGEVNIALSNPDYRELFVPVMNNLPVRQGEQLNHGNYERLKANLSSHAVELGFFQARFVKSELAINMNSNLATVDIEFDPGDRYRFGDITINTPDALSEDFVGRFLTFQSGESYASETLIEQRRQFNDSQYFSRVAVTPQLTAAVDNAVPVTIDLSMRPRKAYSAGIGVNTDTGPRMRLNYEDRYFNRRGHRLSGDLSLSPLQQEPSLSYVIPLQDPVNDSLRFSGGFQRQESDSFITSTYRVGVTYQTLLDNNWVQNIFTNYEREDSELTAVADRSEFIEQTNSLISGINWSRTRSNDAIYPTNGWRLFGQLSGAHNNLLSDMTFAQVYGSAKYVRQTGPGRFLLRAEMATTFADEVLELPISVRFFTGGDTSVRGYQFGELGATNDQNEVVGGKHMLVGSIEYDMRVTGNWFAAAFIDSGNSFAAFNEMNLKQSAGLGVRWLSPIGPIRLDIAKALESGGQYRLHITMGPDL</sequence>
<dbReference type="InterPro" id="IPR035243">
    <property type="entry name" value="TamA_POTRA_Dom_1"/>
</dbReference>
<evidence type="ECO:0000256" key="11">
    <source>
        <dbReference type="SAM" id="SignalP"/>
    </source>
</evidence>
<evidence type="ECO:0000256" key="3">
    <source>
        <dbReference type="ARBA" id="ARBA00015419"/>
    </source>
</evidence>
<accession>A0A0S2KBE8</accession>
<keyword evidence="5" id="KW-0812">Transmembrane</keyword>
<evidence type="ECO:0000313" key="14">
    <source>
        <dbReference type="EMBL" id="ALO45655.1"/>
    </source>
</evidence>
<dbReference type="InterPro" id="IPR039910">
    <property type="entry name" value="D15-like"/>
</dbReference>
<evidence type="ECO:0000256" key="10">
    <source>
        <dbReference type="ARBA" id="ARBA00093548"/>
    </source>
</evidence>
<comment type="subunit">
    <text evidence="10">Interacts with TamB to form the translocation and assembly module (TAM).</text>
</comment>
<dbReference type="PANTHER" id="PTHR12815">
    <property type="entry name" value="SORTING AND ASSEMBLY MACHINERY SAMM50 PROTEIN FAMILY MEMBER"/>
    <property type="match status" value="1"/>
</dbReference>
<dbReference type="RefSeq" id="WP_058021172.1">
    <property type="nucleotide sequence ID" value="NZ_CP013189.1"/>
</dbReference>
<dbReference type="GO" id="GO:0097347">
    <property type="term" value="C:TAM protein secretion complex"/>
    <property type="evidence" value="ECO:0007669"/>
    <property type="project" value="TreeGrafter"/>
</dbReference>
<dbReference type="GO" id="GO:0009279">
    <property type="term" value="C:cell outer membrane"/>
    <property type="evidence" value="ECO:0007669"/>
    <property type="project" value="UniProtKB-SubCell"/>
</dbReference>
<reference evidence="14 15" key="1">
    <citation type="submission" date="2015-11" db="EMBL/GenBank/DDBJ databases">
        <authorList>
            <person name="Zhang Y."/>
            <person name="Guo Z."/>
        </authorList>
    </citation>
    <scope>NUCLEOTIDE SEQUENCE [LARGE SCALE GENOMIC DNA]</scope>
    <source>
        <strain evidence="14 15">KCTC 32221</strain>
    </source>
</reference>
<comment type="similarity">
    <text evidence="2">Belongs to the TamA family.</text>
</comment>
<dbReference type="Gene3D" id="2.40.160.50">
    <property type="entry name" value="membrane protein fhac: a member of the omp85/tpsb transporter family"/>
    <property type="match status" value="1"/>
</dbReference>
<keyword evidence="6 11" id="KW-0732">Signal</keyword>
<proteinExistence type="inferred from homology"/>
<evidence type="ECO:0000256" key="8">
    <source>
        <dbReference type="ARBA" id="ARBA00023237"/>
    </source>
</evidence>
<evidence type="ECO:0000256" key="7">
    <source>
        <dbReference type="ARBA" id="ARBA00023136"/>
    </source>
</evidence>
<feature type="signal peptide" evidence="11">
    <location>
        <begin position="1"/>
        <end position="26"/>
    </location>
</feature>
<protein>
    <recommendedName>
        <fullName evidence="3">Translocation and assembly module subunit TamA</fullName>
    </recommendedName>
    <alternativeName>
        <fullName evidence="9">Autotransporter assembly factor TamA</fullName>
    </alternativeName>
</protein>
<dbReference type="Gene3D" id="3.10.20.310">
    <property type="entry name" value="membrane protein fhac"/>
    <property type="match status" value="3"/>
</dbReference>
<evidence type="ECO:0000313" key="15">
    <source>
        <dbReference type="Proteomes" id="UP000065641"/>
    </source>
</evidence>
<evidence type="ECO:0000256" key="6">
    <source>
        <dbReference type="ARBA" id="ARBA00022729"/>
    </source>
</evidence>
<dbReference type="OrthoDB" id="9803054at2"/>
<keyword evidence="7" id="KW-0472">Membrane</keyword>
<keyword evidence="15" id="KW-1185">Reference proteome</keyword>
<evidence type="ECO:0000256" key="9">
    <source>
        <dbReference type="ARBA" id="ARBA00033063"/>
    </source>
</evidence>
<dbReference type="InterPro" id="IPR000184">
    <property type="entry name" value="Bac_surfAg_D15"/>
</dbReference>
<keyword evidence="4" id="KW-1134">Transmembrane beta strand</keyword>
<dbReference type="Pfam" id="PF17243">
    <property type="entry name" value="POTRA_TamA_1"/>
    <property type="match status" value="1"/>
</dbReference>
<name>A0A0S2KBE8_9GAMM</name>
<feature type="domain" description="TamA POTRA" evidence="13">
    <location>
        <begin position="42"/>
        <end position="106"/>
    </location>
</feature>
<dbReference type="Pfam" id="PF01103">
    <property type="entry name" value="Omp85"/>
    <property type="match status" value="1"/>
</dbReference>
<dbReference type="STRING" id="1249552.PS2015_986"/>
<dbReference type="EMBL" id="CP013189">
    <property type="protein sequence ID" value="ALO45655.1"/>
    <property type="molecule type" value="Genomic_DNA"/>
</dbReference>